<comment type="caution">
    <text evidence="1">The sequence shown here is derived from an EMBL/GenBank/DDBJ whole genome shotgun (WGS) entry which is preliminary data.</text>
</comment>
<dbReference type="Proteomes" id="UP000887116">
    <property type="component" value="Unassembled WGS sequence"/>
</dbReference>
<reference evidence="1" key="1">
    <citation type="submission" date="2020-07" db="EMBL/GenBank/DDBJ databases">
        <title>Multicomponent nature underlies the extraordinary mechanical properties of spider dragline silk.</title>
        <authorList>
            <person name="Kono N."/>
            <person name="Nakamura H."/>
            <person name="Mori M."/>
            <person name="Yoshida Y."/>
            <person name="Ohtoshi R."/>
            <person name="Malay A.D."/>
            <person name="Moran D.A.P."/>
            <person name="Tomita M."/>
            <person name="Numata K."/>
            <person name="Arakawa K."/>
        </authorList>
    </citation>
    <scope>NUCLEOTIDE SEQUENCE</scope>
</reference>
<dbReference type="AlphaFoldDB" id="A0A8X6LWQ1"/>
<feature type="non-terminal residue" evidence="1">
    <location>
        <position position="1"/>
    </location>
</feature>
<name>A0A8X6LWQ1_TRICU</name>
<evidence type="ECO:0000313" key="1">
    <source>
        <dbReference type="EMBL" id="GFR23457.1"/>
    </source>
</evidence>
<proteinExistence type="predicted"/>
<gene>
    <name evidence="1" type="primary">CMC1_1</name>
    <name evidence="1" type="ORF">TNCT_725941</name>
</gene>
<protein>
    <submittedName>
        <fullName evidence="1">COX assembly mitochondrial</fullName>
    </submittedName>
</protein>
<dbReference type="OrthoDB" id="6418648at2759"/>
<keyword evidence="2" id="KW-1185">Reference proteome</keyword>
<sequence>MYRVGVRLEVGDPKEDFFEDSELLVYGQVGYTSMSPKQAVLYRRGPQELIVTFTGSKVPRLPLICIISGD</sequence>
<organism evidence="1 2">
    <name type="scientific">Trichonephila clavata</name>
    <name type="common">Joro spider</name>
    <name type="synonym">Nephila clavata</name>
    <dbReference type="NCBI Taxonomy" id="2740835"/>
    <lineage>
        <taxon>Eukaryota</taxon>
        <taxon>Metazoa</taxon>
        <taxon>Ecdysozoa</taxon>
        <taxon>Arthropoda</taxon>
        <taxon>Chelicerata</taxon>
        <taxon>Arachnida</taxon>
        <taxon>Araneae</taxon>
        <taxon>Araneomorphae</taxon>
        <taxon>Entelegynae</taxon>
        <taxon>Araneoidea</taxon>
        <taxon>Nephilidae</taxon>
        <taxon>Trichonephila</taxon>
    </lineage>
</organism>
<accession>A0A8X6LWQ1</accession>
<evidence type="ECO:0000313" key="2">
    <source>
        <dbReference type="Proteomes" id="UP000887116"/>
    </source>
</evidence>
<dbReference type="EMBL" id="BMAO01018429">
    <property type="protein sequence ID" value="GFR23457.1"/>
    <property type="molecule type" value="Genomic_DNA"/>
</dbReference>